<name>A7S6I1_NEMVE</name>
<dbReference type="HOGENOM" id="CLU_2985017_0_0_1"/>
<dbReference type="InParanoid" id="A7S6I1"/>
<dbReference type="AlphaFoldDB" id="A7S6I1"/>
<evidence type="ECO:0000313" key="3">
    <source>
        <dbReference type="Proteomes" id="UP000001593"/>
    </source>
</evidence>
<evidence type="ECO:0000313" key="2">
    <source>
        <dbReference type="EMBL" id="EDO40651.1"/>
    </source>
</evidence>
<reference evidence="2 3" key="1">
    <citation type="journal article" date="2007" name="Science">
        <title>Sea anemone genome reveals ancestral eumetazoan gene repertoire and genomic organization.</title>
        <authorList>
            <person name="Putnam N.H."/>
            <person name="Srivastava M."/>
            <person name="Hellsten U."/>
            <person name="Dirks B."/>
            <person name="Chapman J."/>
            <person name="Salamov A."/>
            <person name="Terry A."/>
            <person name="Shapiro H."/>
            <person name="Lindquist E."/>
            <person name="Kapitonov V.V."/>
            <person name="Jurka J."/>
            <person name="Genikhovich G."/>
            <person name="Grigoriev I.V."/>
            <person name="Lucas S.M."/>
            <person name="Steele R.E."/>
            <person name="Finnerty J.R."/>
            <person name="Technau U."/>
            <person name="Martindale M.Q."/>
            <person name="Rokhsar D.S."/>
        </authorList>
    </citation>
    <scope>NUCLEOTIDE SEQUENCE [LARGE SCALE GENOMIC DNA]</scope>
    <source>
        <strain evidence="3">CH2 X CH6</strain>
    </source>
</reference>
<gene>
    <name evidence="2" type="ORF">NEMVEDRAFT_v1g106598</name>
</gene>
<proteinExistence type="predicted"/>
<protein>
    <submittedName>
        <fullName evidence="2">Uncharacterized protein</fullName>
    </submittedName>
</protein>
<dbReference type="PhylomeDB" id="A7S6I1"/>
<organism evidence="2 3">
    <name type="scientific">Nematostella vectensis</name>
    <name type="common">Starlet sea anemone</name>
    <dbReference type="NCBI Taxonomy" id="45351"/>
    <lineage>
        <taxon>Eukaryota</taxon>
        <taxon>Metazoa</taxon>
        <taxon>Cnidaria</taxon>
        <taxon>Anthozoa</taxon>
        <taxon>Hexacorallia</taxon>
        <taxon>Actiniaria</taxon>
        <taxon>Edwardsiidae</taxon>
        <taxon>Nematostella</taxon>
    </lineage>
</organism>
<evidence type="ECO:0000256" key="1">
    <source>
        <dbReference type="SAM" id="MobiDB-lite"/>
    </source>
</evidence>
<feature type="region of interest" description="Disordered" evidence="1">
    <location>
        <begin position="36"/>
        <end position="58"/>
    </location>
</feature>
<dbReference type="Proteomes" id="UP000001593">
    <property type="component" value="Unassembled WGS sequence"/>
</dbReference>
<accession>A7S6I1</accession>
<sequence length="58" mass="6862">DKRVLEESKATTRQVDNRYQVQLPWKPDVTYVPDSHEMASRRLKSTEREFSGDPILKE</sequence>
<feature type="non-terminal residue" evidence="2">
    <location>
        <position position="1"/>
    </location>
</feature>
<keyword evidence="3" id="KW-1185">Reference proteome</keyword>
<dbReference type="EMBL" id="DS469588">
    <property type="protein sequence ID" value="EDO40651.1"/>
    <property type="molecule type" value="Genomic_DNA"/>
</dbReference>